<evidence type="ECO:0000313" key="2">
    <source>
        <dbReference type="EMBL" id="GAA2136819.1"/>
    </source>
</evidence>
<feature type="compositionally biased region" description="Acidic residues" evidence="1">
    <location>
        <begin position="200"/>
        <end position="215"/>
    </location>
</feature>
<comment type="caution">
    <text evidence="2">The sequence shown here is derived from an EMBL/GenBank/DDBJ whole genome shotgun (WGS) entry which is preliminary data.</text>
</comment>
<evidence type="ECO:0000256" key="1">
    <source>
        <dbReference type="SAM" id="MobiDB-lite"/>
    </source>
</evidence>
<accession>A0ABN2Z505</accession>
<evidence type="ECO:0008006" key="4">
    <source>
        <dbReference type="Google" id="ProtNLM"/>
    </source>
</evidence>
<sequence>MTVLALVSSAALALAGCSDDDSDSAAADSETGAGQDASDAAPEPEAEDPEADAEESPAAAPKDVEVTPPGTKLKIGERAVVPYDRAGATGHIGITVTGVSDVDKAAFDAALGENGDPDITPFCVEFTIENADGSDLGGSYPPNLRGTTADGGDTGATVFGADIEGCAEGQAPDEFAEAGATYETKRLQGAGPGAAVEGASYEEDDYEDDPIVWTP</sequence>
<protein>
    <recommendedName>
        <fullName evidence="4">Lipoprotein</fullName>
    </recommendedName>
</protein>
<dbReference type="Proteomes" id="UP001500443">
    <property type="component" value="Unassembled WGS sequence"/>
</dbReference>
<organism evidence="2 3">
    <name type="scientific">Streptomyces synnematoformans</name>
    <dbReference type="NCBI Taxonomy" id="415721"/>
    <lineage>
        <taxon>Bacteria</taxon>
        <taxon>Bacillati</taxon>
        <taxon>Actinomycetota</taxon>
        <taxon>Actinomycetes</taxon>
        <taxon>Kitasatosporales</taxon>
        <taxon>Streptomycetaceae</taxon>
        <taxon>Streptomyces</taxon>
    </lineage>
</organism>
<feature type="compositionally biased region" description="Acidic residues" evidence="1">
    <location>
        <begin position="42"/>
        <end position="55"/>
    </location>
</feature>
<gene>
    <name evidence="2" type="ORF">GCM10009802_45770</name>
</gene>
<keyword evidence="3" id="KW-1185">Reference proteome</keyword>
<proteinExistence type="predicted"/>
<feature type="region of interest" description="Disordered" evidence="1">
    <location>
        <begin position="17"/>
        <end position="73"/>
    </location>
</feature>
<reference evidence="2 3" key="1">
    <citation type="journal article" date="2019" name="Int. J. Syst. Evol. Microbiol.">
        <title>The Global Catalogue of Microorganisms (GCM) 10K type strain sequencing project: providing services to taxonomists for standard genome sequencing and annotation.</title>
        <authorList>
            <consortium name="The Broad Institute Genomics Platform"/>
            <consortium name="The Broad Institute Genome Sequencing Center for Infectious Disease"/>
            <person name="Wu L."/>
            <person name="Ma J."/>
        </authorList>
    </citation>
    <scope>NUCLEOTIDE SEQUENCE [LARGE SCALE GENOMIC DNA]</scope>
    <source>
        <strain evidence="2 3">JCM 15481</strain>
    </source>
</reference>
<name>A0ABN2Z505_9ACTN</name>
<dbReference type="EMBL" id="BAAAPF010000178">
    <property type="protein sequence ID" value="GAA2136819.1"/>
    <property type="molecule type" value="Genomic_DNA"/>
</dbReference>
<evidence type="ECO:0000313" key="3">
    <source>
        <dbReference type="Proteomes" id="UP001500443"/>
    </source>
</evidence>
<feature type="region of interest" description="Disordered" evidence="1">
    <location>
        <begin position="188"/>
        <end position="215"/>
    </location>
</feature>